<dbReference type="AlphaFoldDB" id="A0A1I8A2V9"/>
<sequence>MLKDAACQRSVLHGMLLPRLEWAVCINYINNYARSLQE</sequence>
<dbReference type="Proteomes" id="UP000095287">
    <property type="component" value="Unplaced"/>
</dbReference>
<name>A0A1I8A2V9_9BILA</name>
<organism evidence="1 2">
    <name type="scientific">Steinernema glaseri</name>
    <dbReference type="NCBI Taxonomy" id="37863"/>
    <lineage>
        <taxon>Eukaryota</taxon>
        <taxon>Metazoa</taxon>
        <taxon>Ecdysozoa</taxon>
        <taxon>Nematoda</taxon>
        <taxon>Chromadorea</taxon>
        <taxon>Rhabditida</taxon>
        <taxon>Tylenchina</taxon>
        <taxon>Panagrolaimomorpha</taxon>
        <taxon>Strongyloidoidea</taxon>
        <taxon>Steinernematidae</taxon>
        <taxon>Steinernema</taxon>
    </lineage>
</organism>
<keyword evidence="1" id="KW-1185">Reference proteome</keyword>
<accession>A0A1I8A2V9</accession>
<evidence type="ECO:0000313" key="2">
    <source>
        <dbReference type="WBParaSite" id="L893_g32310.t1"/>
    </source>
</evidence>
<dbReference type="WBParaSite" id="L893_g32310.t1">
    <property type="protein sequence ID" value="L893_g32310.t1"/>
    <property type="gene ID" value="L893_g32310"/>
</dbReference>
<proteinExistence type="predicted"/>
<evidence type="ECO:0000313" key="1">
    <source>
        <dbReference type="Proteomes" id="UP000095287"/>
    </source>
</evidence>
<reference evidence="2" key="1">
    <citation type="submission" date="2016-11" db="UniProtKB">
        <authorList>
            <consortium name="WormBaseParasite"/>
        </authorList>
    </citation>
    <scope>IDENTIFICATION</scope>
</reference>
<protein>
    <submittedName>
        <fullName evidence="2">Rho-GAP domain-containing protein</fullName>
    </submittedName>
</protein>